<proteinExistence type="predicted"/>
<name>A0AC34FL28_9BILA</name>
<accession>A0AC34FL28</accession>
<organism evidence="1 2">
    <name type="scientific">Panagrolaimus sp. ES5</name>
    <dbReference type="NCBI Taxonomy" id="591445"/>
    <lineage>
        <taxon>Eukaryota</taxon>
        <taxon>Metazoa</taxon>
        <taxon>Ecdysozoa</taxon>
        <taxon>Nematoda</taxon>
        <taxon>Chromadorea</taxon>
        <taxon>Rhabditida</taxon>
        <taxon>Tylenchina</taxon>
        <taxon>Panagrolaimomorpha</taxon>
        <taxon>Panagrolaimoidea</taxon>
        <taxon>Panagrolaimidae</taxon>
        <taxon>Panagrolaimus</taxon>
    </lineage>
</organism>
<reference evidence="2" key="1">
    <citation type="submission" date="2022-11" db="UniProtKB">
        <authorList>
            <consortium name="WormBaseParasite"/>
        </authorList>
    </citation>
    <scope>IDENTIFICATION</scope>
</reference>
<protein>
    <submittedName>
        <fullName evidence="2">Uncharacterized protein</fullName>
    </submittedName>
</protein>
<dbReference type="Proteomes" id="UP000887579">
    <property type="component" value="Unplaced"/>
</dbReference>
<sequence>MSVDSITSDSEDSPPRKIQKLAVDIPSTLKFISLDRKFLTDVSMVNFEVLKGLDKKDIFKALKDLPELSSKYRHLKRVNDEKHLLIAPNGLFDVEELQSKLTQKYGKLLSKLTQKYGSNVEIYYKEVSEIPSELRLHFEKANLFWPVKFIENIENEKLYWNRCISDSDVEKYYSLLKFIDVEKYYSLLKSIGEEEKRGCIIYDPKIDKILVKTFDNPNIPLAHAVMNAAKEMANLNEVERYHASDCDIILSV</sequence>
<dbReference type="WBParaSite" id="ES5_v2.g17542.t1">
    <property type="protein sequence ID" value="ES5_v2.g17542.t1"/>
    <property type="gene ID" value="ES5_v2.g17542"/>
</dbReference>
<evidence type="ECO:0000313" key="2">
    <source>
        <dbReference type="WBParaSite" id="ES5_v2.g17542.t1"/>
    </source>
</evidence>
<evidence type="ECO:0000313" key="1">
    <source>
        <dbReference type="Proteomes" id="UP000887579"/>
    </source>
</evidence>